<keyword evidence="2" id="KW-1133">Transmembrane helix</keyword>
<organism evidence="4 5">
    <name type="scientific">Yoonia maricola</name>
    <dbReference type="NCBI Taxonomy" id="420999"/>
    <lineage>
        <taxon>Bacteria</taxon>
        <taxon>Pseudomonadati</taxon>
        <taxon>Pseudomonadota</taxon>
        <taxon>Alphaproteobacteria</taxon>
        <taxon>Rhodobacterales</taxon>
        <taxon>Paracoccaceae</taxon>
        <taxon>Yoonia</taxon>
    </lineage>
</organism>
<accession>A0A2M8WMM9</accession>
<evidence type="ECO:0000259" key="3">
    <source>
        <dbReference type="Pfam" id="PF19834"/>
    </source>
</evidence>
<evidence type="ECO:0000313" key="4">
    <source>
        <dbReference type="EMBL" id="PJI92182.1"/>
    </source>
</evidence>
<dbReference type="Pfam" id="PF19834">
    <property type="entry name" value="DUF6314"/>
    <property type="match status" value="1"/>
</dbReference>
<feature type="region of interest" description="Disordered" evidence="1">
    <location>
        <begin position="1"/>
        <end position="26"/>
    </location>
</feature>
<dbReference type="Proteomes" id="UP000228531">
    <property type="component" value="Unassembled WGS sequence"/>
</dbReference>
<keyword evidence="5" id="KW-1185">Reference proteome</keyword>
<evidence type="ECO:0000256" key="2">
    <source>
        <dbReference type="SAM" id="Phobius"/>
    </source>
</evidence>
<proteinExistence type="predicted"/>
<feature type="domain" description="DUF6314" evidence="3">
    <location>
        <begin position="45"/>
        <end position="174"/>
    </location>
</feature>
<feature type="transmembrane region" description="Helical" evidence="2">
    <location>
        <begin position="29"/>
        <end position="51"/>
    </location>
</feature>
<reference evidence="4 5" key="1">
    <citation type="submission" date="2017-11" db="EMBL/GenBank/DDBJ databases">
        <title>Genomic Encyclopedia of Archaeal and Bacterial Type Strains, Phase II (KMG-II): From Individual Species to Whole Genera.</title>
        <authorList>
            <person name="Goeker M."/>
        </authorList>
    </citation>
    <scope>NUCLEOTIDE SEQUENCE [LARGE SCALE GENOMIC DNA]</scope>
    <source>
        <strain evidence="4 5">DSM 29128</strain>
    </source>
</reference>
<evidence type="ECO:0000313" key="5">
    <source>
        <dbReference type="Proteomes" id="UP000228531"/>
    </source>
</evidence>
<dbReference type="InterPro" id="IPR045632">
    <property type="entry name" value="DUF6314"/>
</dbReference>
<sequence length="180" mass="19947">MGKHLMSGVGRGFPTRHKGPGQNPQGRDAYVVDIGGGLMVTAAAFVGPWALQRTIRDHLHGQHGTLQGQAIFTATGSMHLSYEEIGTLTLESGAQLEAKRRYFWAFTPDIVIVTFEDGRPFHQFTPVGHAVGTDHPCGDDFYTVRYDFTAWPQWRAVWTVKGPRKNYVSTSLYTPAPSRT</sequence>
<name>A0A2M8WMM9_9RHOB</name>
<evidence type="ECO:0000256" key="1">
    <source>
        <dbReference type="SAM" id="MobiDB-lite"/>
    </source>
</evidence>
<comment type="caution">
    <text evidence="4">The sequence shown here is derived from an EMBL/GenBank/DDBJ whole genome shotgun (WGS) entry which is preliminary data.</text>
</comment>
<dbReference type="AlphaFoldDB" id="A0A2M8WMM9"/>
<keyword evidence="2" id="KW-0472">Membrane</keyword>
<dbReference type="EMBL" id="PGTY01000001">
    <property type="protein sequence ID" value="PJI92182.1"/>
    <property type="molecule type" value="Genomic_DNA"/>
</dbReference>
<protein>
    <recommendedName>
        <fullName evidence="3">DUF6314 domain-containing protein</fullName>
    </recommendedName>
</protein>
<keyword evidence="2" id="KW-0812">Transmembrane</keyword>
<gene>
    <name evidence="4" type="ORF">BC777_1027</name>
</gene>